<dbReference type="Pfam" id="PF08352">
    <property type="entry name" value="oligo_HPY"/>
    <property type="match status" value="1"/>
</dbReference>
<keyword evidence="3" id="KW-0813">Transport</keyword>
<gene>
    <name evidence="7" type="ORF">DFH01_24485</name>
</gene>
<dbReference type="GO" id="GO:0055085">
    <property type="term" value="P:transmembrane transport"/>
    <property type="evidence" value="ECO:0007669"/>
    <property type="project" value="UniProtKB-ARBA"/>
</dbReference>
<comment type="caution">
    <text evidence="7">The sequence shown here is derived from an EMBL/GenBank/DDBJ whole genome shotgun (WGS) entry which is preliminary data.</text>
</comment>
<evidence type="ECO:0000256" key="3">
    <source>
        <dbReference type="ARBA" id="ARBA00022448"/>
    </source>
</evidence>
<sequence length="326" mass="35550">MLEAVGVTKHYILGQGLGERLLRHPPRVVRAVEGVDLLVGRGETVGLIGESGCGKSTLGRLLLRLHEPTAGAIRFDGQEIAHLDDAAMRPLRRRMQIIFQDPYASLNPRRTVREIVGLPLILHEGLRGADLEQRVAAMLDRVGLARQHLERYPHQFSGGQRQRIGIARALILRPDFVVCDEPVSALDVSVQAQVLSLLRELRDEMGLALLFISHDLAVVAHLAARIAVMYLGRVVEEGPRDALIRRPAHPYTRALLAAVPRLDAPETRRPAPVGDLPSPLAPPPGCPFHPRCPEAGPRCRTEAPRRVALADAGHVVACHARDGGVG</sequence>
<reference evidence="8" key="1">
    <citation type="submission" date="2018-05" db="EMBL/GenBank/DDBJ databases">
        <authorList>
            <person name="Du Z."/>
            <person name="Wang X."/>
        </authorList>
    </citation>
    <scope>NUCLEOTIDE SEQUENCE [LARGE SCALE GENOMIC DNA]</scope>
    <source>
        <strain evidence="8">CQN31</strain>
    </source>
</reference>
<dbReference type="GO" id="GO:0016887">
    <property type="term" value="F:ATP hydrolysis activity"/>
    <property type="evidence" value="ECO:0007669"/>
    <property type="project" value="InterPro"/>
</dbReference>
<dbReference type="GO" id="GO:0005524">
    <property type="term" value="F:ATP binding"/>
    <property type="evidence" value="ECO:0007669"/>
    <property type="project" value="UniProtKB-KW"/>
</dbReference>
<dbReference type="Proteomes" id="UP000245765">
    <property type="component" value="Unassembled WGS sequence"/>
</dbReference>
<evidence type="ECO:0000256" key="4">
    <source>
        <dbReference type="ARBA" id="ARBA00022741"/>
    </source>
</evidence>
<name>A0A317FAR3_9PROT</name>
<dbReference type="InterPro" id="IPR003439">
    <property type="entry name" value="ABC_transporter-like_ATP-bd"/>
</dbReference>
<dbReference type="PANTHER" id="PTHR43776">
    <property type="entry name" value="TRANSPORT ATP-BINDING PROTEIN"/>
    <property type="match status" value="1"/>
</dbReference>
<comment type="subcellular location">
    <subcellularLocation>
        <location evidence="1">Cell inner membrane</location>
        <topology evidence="1">Peripheral membrane protein</topology>
    </subcellularLocation>
</comment>
<comment type="similarity">
    <text evidence="2">Belongs to the ABC transporter superfamily.</text>
</comment>
<dbReference type="SUPFAM" id="SSF52540">
    <property type="entry name" value="P-loop containing nucleoside triphosphate hydrolases"/>
    <property type="match status" value="1"/>
</dbReference>
<dbReference type="FunFam" id="3.40.50.300:FF:000016">
    <property type="entry name" value="Oligopeptide ABC transporter ATP-binding component"/>
    <property type="match status" value="1"/>
</dbReference>
<dbReference type="EMBL" id="QGNA01000006">
    <property type="protein sequence ID" value="PWS34686.1"/>
    <property type="molecule type" value="Genomic_DNA"/>
</dbReference>
<keyword evidence="8" id="KW-1185">Reference proteome</keyword>
<dbReference type="GO" id="GO:0015833">
    <property type="term" value="P:peptide transport"/>
    <property type="evidence" value="ECO:0007669"/>
    <property type="project" value="InterPro"/>
</dbReference>
<evidence type="ECO:0000259" key="6">
    <source>
        <dbReference type="PROSITE" id="PS50893"/>
    </source>
</evidence>
<dbReference type="Gene3D" id="3.40.50.300">
    <property type="entry name" value="P-loop containing nucleotide triphosphate hydrolases"/>
    <property type="match status" value="1"/>
</dbReference>
<dbReference type="SMART" id="SM00382">
    <property type="entry name" value="AAA"/>
    <property type="match status" value="1"/>
</dbReference>
<protein>
    <submittedName>
        <fullName evidence="7">Peptide ABC transporter ATP-binding protein</fullName>
    </submittedName>
</protein>
<organism evidence="7 8">
    <name type="scientific">Falsiroseomonas bella</name>
    <dbReference type="NCBI Taxonomy" id="2184016"/>
    <lineage>
        <taxon>Bacteria</taxon>
        <taxon>Pseudomonadati</taxon>
        <taxon>Pseudomonadota</taxon>
        <taxon>Alphaproteobacteria</taxon>
        <taxon>Acetobacterales</taxon>
        <taxon>Roseomonadaceae</taxon>
        <taxon>Falsiroseomonas</taxon>
    </lineage>
</organism>
<proteinExistence type="inferred from homology"/>
<feature type="domain" description="ABC transporter" evidence="6">
    <location>
        <begin position="2"/>
        <end position="256"/>
    </location>
</feature>
<dbReference type="InterPro" id="IPR017871">
    <property type="entry name" value="ABC_transporter-like_CS"/>
</dbReference>
<dbReference type="NCBIfam" id="TIGR01727">
    <property type="entry name" value="oligo_HPY"/>
    <property type="match status" value="1"/>
</dbReference>
<dbReference type="PANTHER" id="PTHR43776:SF7">
    <property type="entry name" value="D,D-DIPEPTIDE TRANSPORT ATP-BINDING PROTEIN DDPF-RELATED"/>
    <property type="match status" value="1"/>
</dbReference>
<dbReference type="InterPro" id="IPR050319">
    <property type="entry name" value="ABC_transp_ATP-bind"/>
</dbReference>
<evidence type="ECO:0000256" key="5">
    <source>
        <dbReference type="ARBA" id="ARBA00022840"/>
    </source>
</evidence>
<dbReference type="InterPro" id="IPR003593">
    <property type="entry name" value="AAA+_ATPase"/>
</dbReference>
<dbReference type="RefSeq" id="WP_109873137.1">
    <property type="nucleotide sequence ID" value="NZ_QGNA01000006.1"/>
</dbReference>
<dbReference type="CDD" id="cd03257">
    <property type="entry name" value="ABC_NikE_OppD_transporters"/>
    <property type="match status" value="1"/>
</dbReference>
<keyword evidence="5 7" id="KW-0067">ATP-binding</keyword>
<dbReference type="GO" id="GO:0005886">
    <property type="term" value="C:plasma membrane"/>
    <property type="evidence" value="ECO:0007669"/>
    <property type="project" value="UniProtKB-SubCell"/>
</dbReference>
<dbReference type="OrthoDB" id="9802264at2"/>
<dbReference type="AlphaFoldDB" id="A0A317FAR3"/>
<dbReference type="PROSITE" id="PS00211">
    <property type="entry name" value="ABC_TRANSPORTER_1"/>
    <property type="match status" value="1"/>
</dbReference>
<evidence type="ECO:0000256" key="2">
    <source>
        <dbReference type="ARBA" id="ARBA00005417"/>
    </source>
</evidence>
<accession>A0A317FAR3</accession>
<dbReference type="Pfam" id="PF00005">
    <property type="entry name" value="ABC_tran"/>
    <property type="match status" value="1"/>
</dbReference>
<evidence type="ECO:0000313" key="8">
    <source>
        <dbReference type="Proteomes" id="UP000245765"/>
    </source>
</evidence>
<dbReference type="PROSITE" id="PS50893">
    <property type="entry name" value="ABC_TRANSPORTER_2"/>
    <property type="match status" value="1"/>
</dbReference>
<keyword evidence="4" id="KW-0547">Nucleotide-binding</keyword>
<dbReference type="InterPro" id="IPR027417">
    <property type="entry name" value="P-loop_NTPase"/>
</dbReference>
<evidence type="ECO:0000313" key="7">
    <source>
        <dbReference type="EMBL" id="PWS34686.1"/>
    </source>
</evidence>
<dbReference type="InterPro" id="IPR013563">
    <property type="entry name" value="Oligopep_ABC_C"/>
</dbReference>
<evidence type="ECO:0000256" key="1">
    <source>
        <dbReference type="ARBA" id="ARBA00004417"/>
    </source>
</evidence>